<keyword evidence="4" id="KW-1003">Cell membrane</keyword>
<dbReference type="SUPFAM" id="SSF81345">
    <property type="entry name" value="ABC transporter involved in vitamin B12 uptake, BtuC"/>
    <property type="match status" value="1"/>
</dbReference>
<protein>
    <submittedName>
        <fullName evidence="9">Iron chelate uptake ABC transporter family permease subunit</fullName>
    </submittedName>
</protein>
<feature type="transmembrane region" description="Helical" evidence="8">
    <location>
        <begin position="339"/>
        <end position="356"/>
    </location>
</feature>
<dbReference type="Pfam" id="PF01032">
    <property type="entry name" value="FecCD"/>
    <property type="match status" value="1"/>
</dbReference>
<gene>
    <name evidence="9" type="ORF">RIF23_13115</name>
</gene>
<evidence type="ECO:0000256" key="6">
    <source>
        <dbReference type="ARBA" id="ARBA00022989"/>
    </source>
</evidence>
<dbReference type="Gene3D" id="1.10.3470.10">
    <property type="entry name" value="ABC transporter involved in vitamin B12 uptake, BtuC"/>
    <property type="match status" value="1"/>
</dbReference>
<keyword evidence="5 8" id="KW-0812">Transmembrane</keyword>
<evidence type="ECO:0000256" key="4">
    <source>
        <dbReference type="ARBA" id="ARBA00022475"/>
    </source>
</evidence>
<evidence type="ECO:0000313" key="9">
    <source>
        <dbReference type="EMBL" id="MDS1271236.1"/>
    </source>
</evidence>
<feature type="transmembrane region" description="Helical" evidence="8">
    <location>
        <begin position="148"/>
        <end position="167"/>
    </location>
</feature>
<feature type="transmembrane region" description="Helical" evidence="8">
    <location>
        <begin position="87"/>
        <end position="107"/>
    </location>
</feature>
<dbReference type="EMBL" id="JAVLVT010000005">
    <property type="protein sequence ID" value="MDS1271236.1"/>
    <property type="molecule type" value="Genomic_DNA"/>
</dbReference>
<dbReference type="InterPro" id="IPR037294">
    <property type="entry name" value="ABC_BtuC-like"/>
</dbReference>
<evidence type="ECO:0000256" key="8">
    <source>
        <dbReference type="SAM" id="Phobius"/>
    </source>
</evidence>
<dbReference type="InterPro" id="IPR000522">
    <property type="entry name" value="ABC_transptr_permease_BtuC"/>
</dbReference>
<comment type="similarity">
    <text evidence="2">Belongs to the binding-protein-dependent transport system permease family. FecCD subfamily.</text>
</comment>
<dbReference type="PANTHER" id="PTHR30472">
    <property type="entry name" value="FERRIC ENTEROBACTIN TRANSPORT SYSTEM PERMEASE PROTEIN"/>
    <property type="match status" value="1"/>
</dbReference>
<evidence type="ECO:0000256" key="7">
    <source>
        <dbReference type="ARBA" id="ARBA00023136"/>
    </source>
</evidence>
<comment type="subcellular location">
    <subcellularLocation>
        <location evidence="1">Cell membrane</location>
        <topology evidence="1">Multi-pass membrane protein</topology>
    </subcellularLocation>
</comment>
<keyword evidence="10" id="KW-1185">Reference proteome</keyword>
<evidence type="ECO:0000256" key="5">
    <source>
        <dbReference type="ARBA" id="ARBA00022692"/>
    </source>
</evidence>
<evidence type="ECO:0000256" key="1">
    <source>
        <dbReference type="ARBA" id="ARBA00004651"/>
    </source>
</evidence>
<name>A0ABU2H7F7_9ACTN</name>
<feature type="transmembrane region" description="Helical" evidence="8">
    <location>
        <begin position="179"/>
        <end position="198"/>
    </location>
</feature>
<evidence type="ECO:0000313" key="10">
    <source>
        <dbReference type="Proteomes" id="UP001250214"/>
    </source>
</evidence>
<keyword evidence="3" id="KW-0813">Transport</keyword>
<feature type="transmembrane region" description="Helical" evidence="8">
    <location>
        <begin position="119"/>
        <end position="142"/>
    </location>
</feature>
<keyword evidence="7 8" id="KW-0472">Membrane</keyword>
<keyword evidence="6 8" id="KW-1133">Transmembrane helix</keyword>
<evidence type="ECO:0000256" key="2">
    <source>
        <dbReference type="ARBA" id="ARBA00007935"/>
    </source>
</evidence>
<sequence>MTPTSPSTGTASRPRMLRLGPVAAWPWQPRTLLVNLCVLAVLLVGLLRALLAFDDYPMGLGEVLATLVGRGEPGPEFVVFQLRLPRALTGMLVGAALGMAGAIMQGLTRNPLASPDVLGITWGAAVGAVAVIVTAGSAGGVSGLAADLGLPVGALLGGLGAAAVVFALSWRTGLASDRLLLVGVATSLVCANLVYWAMTWTDLQDAARAQTWLSGSLHAADWTRLAPTALALGLLVPAALFVARPLAALGLGEDTARGLGVRVTGARLALLGYAALLVCVATSAAGPIAFVALAAPQIALRLARRAQPPLVGSALVGAALTVVADQLAAGLFAPTQLPVGVFTAILGAPYLMYLVVRRHRQQSG</sequence>
<comment type="caution">
    <text evidence="9">The sequence shown here is derived from an EMBL/GenBank/DDBJ whole genome shotgun (WGS) entry which is preliminary data.</text>
</comment>
<feature type="transmembrane region" description="Helical" evidence="8">
    <location>
        <begin position="225"/>
        <end position="247"/>
    </location>
</feature>
<feature type="transmembrane region" description="Helical" evidence="8">
    <location>
        <begin position="32"/>
        <end position="53"/>
    </location>
</feature>
<proteinExistence type="inferred from homology"/>
<accession>A0ABU2H7F7</accession>
<evidence type="ECO:0000256" key="3">
    <source>
        <dbReference type="ARBA" id="ARBA00022448"/>
    </source>
</evidence>
<reference evidence="10" key="1">
    <citation type="submission" date="2023-07" db="EMBL/GenBank/DDBJ databases">
        <title>Novel species in the genus Lipingzhangella isolated from Sambhar Salt Lake.</title>
        <authorList>
            <person name="Jiya N."/>
            <person name="Kajale S."/>
            <person name="Sharma A."/>
        </authorList>
    </citation>
    <scope>NUCLEOTIDE SEQUENCE [LARGE SCALE GENOMIC DNA]</scope>
    <source>
        <strain evidence="10">LS1_29</strain>
    </source>
</reference>
<organism evidence="9 10">
    <name type="scientific">Lipingzhangella rawalii</name>
    <dbReference type="NCBI Taxonomy" id="2055835"/>
    <lineage>
        <taxon>Bacteria</taxon>
        <taxon>Bacillati</taxon>
        <taxon>Actinomycetota</taxon>
        <taxon>Actinomycetes</taxon>
        <taxon>Streptosporangiales</taxon>
        <taxon>Nocardiopsidaceae</taxon>
        <taxon>Lipingzhangella</taxon>
    </lineage>
</organism>
<dbReference type="Proteomes" id="UP001250214">
    <property type="component" value="Unassembled WGS sequence"/>
</dbReference>
<dbReference type="RefSeq" id="WP_310912768.1">
    <property type="nucleotide sequence ID" value="NZ_JAVLVT010000005.1"/>
</dbReference>
<dbReference type="CDD" id="cd06550">
    <property type="entry name" value="TM_ABC_iron-siderophores_like"/>
    <property type="match status" value="1"/>
</dbReference>
<dbReference type="PANTHER" id="PTHR30472:SF24">
    <property type="entry name" value="FERRIC ENTEROBACTIN TRANSPORT SYSTEM PERMEASE PROTEIN FEPG"/>
    <property type="match status" value="1"/>
</dbReference>